<evidence type="ECO:0008006" key="3">
    <source>
        <dbReference type="Google" id="ProtNLM"/>
    </source>
</evidence>
<accession>A0AAW1K2Y9</accession>
<gene>
    <name evidence="1" type="ORF">QE152_g24920</name>
</gene>
<comment type="caution">
    <text evidence="1">The sequence shown here is derived from an EMBL/GenBank/DDBJ whole genome shotgun (WGS) entry which is preliminary data.</text>
</comment>
<reference evidence="1 2" key="1">
    <citation type="journal article" date="2024" name="BMC Genomics">
        <title>De novo assembly and annotation of Popillia japonica's genome with initial clues to its potential as an invasive pest.</title>
        <authorList>
            <person name="Cucini C."/>
            <person name="Boschi S."/>
            <person name="Funari R."/>
            <person name="Cardaioli E."/>
            <person name="Iannotti N."/>
            <person name="Marturano G."/>
            <person name="Paoli F."/>
            <person name="Bruttini M."/>
            <person name="Carapelli A."/>
            <person name="Frati F."/>
            <person name="Nardi F."/>
        </authorList>
    </citation>
    <scope>NUCLEOTIDE SEQUENCE [LARGE SCALE GENOMIC DNA]</scope>
    <source>
        <strain evidence="1">DMR45628</strain>
    </source>
</reference>
<dbReference type="AlphaFoldDB" id="A0AAW1K2Y9"/>
<protein>
    <recommendedName>
        <fullName evidence="3">Transposase Tc1-like domain-containing protein</fullName>
    </recommendedName>
</protein>
<proteinExistence type="predicted"/>
<keyword evidence="2" id="KW-1185">Reference proteome</keyword>
<dbReference type="Proteomes" id="UP001458880">
    <property type="component" value="Unassembled WGS sequence"/>
</dbReference>
<name>A0AAW1K2Y9_POPJA</name>
<dbReference type="EMBL" id="JASPKY010000264">
    <property type="protein sequence ID" value="KAK9712403.1"/>
    <property type="molecule type" value="Genomic_DNA"/>
</dbReference>
<evidence type="ECO:0000313" key="2">
    <source>
        <dbReference type="Proteomes" id="UP001458880"/>
    </source>
</evidence>
<organism evidence="1 2">
    <name type="scientific">Popillia japonica</name>
    <name type="common">Japanese beetle</name>
    <dbReference type="NCBI Taxonomy" id="7064"/>
    <lineage>
        <taxon>Eukaryota</taxon>
        <taxon>Metazoa</taxon>
        <taxon>Ecdysozoa</taxon>
        <taxon>Arthropoda</taxon>
        <taxon>Hexapoda</taxon>
        <taxon>Insecta</taxon>
        <taxon>Pterygota</taxon>
        <taxon>Neoptera</taxon>
        <taxon>Endopterygota</taxon>
        <taxon>Coleoptera</taxon>
        <taxon>Polyphaga</taxon>
        <taxon>Scarabaeiformia</taxon>
        <taxon>Scarabaeidae</taxon>
        <taxon>Rutelinae</taxon>
        <taxon>Popillia</taxon>
    </lineage>
</organism>
<evidence type="ECO:0000313" key="1">
    <source>
        <dbReference type="EMBL" id="KAK9712403.1"/>
    </source>
</evidence>
<sequence length="128" mass="15053">MCDVYVKTANTFPSSAKWSFVTHRTQRFLRNLAVQTSFPSSAKWSFVTHRTQRFLRNLAVQTRKASHSDLQKRFRESGFSGSVASVRRSLYSMEFKCRRPIRTPKLTPSMVRKCFVWVNLHKDMPVEY</sequence>